<dbReference type="AlphaFoldDB" id="A0A1J4KCG4"/>
<organism evidence="2 3">
    <name type="scientific">Tritrichomonas foetus</name>
    <dbReference type="NCBI Taxonomy" id="1144522"/>
    <lineage>
        <taxon>Eukaryota</taxon>
        <taxon>Metamonada</taxon>
        <taxon>Parabasalia</taxon>
        <taxon>Tritrichomonadida</taxon>
        <taxon>Tritrichomonadidae</taxon>
        <taxon>Tritrichomonas</taxon>
    </lineage>
</organism>
<keyword evidence="3" id="KW-1185">Reference proteome</keyword>
<dbReference type="Gene3D" id="2.80.10.50">
    <property type="match status" value="1"/>
</dbReference>
<sequence>MSIFFLFFPCIQVVVHVHIRFGDFVQLQNLGTSAFLAIRPQGGKNSTSKTEVITTTLIKDTELYWGFFPSDIFLVSSKKIKCNSIITIQNSKYASFLNTYMLLDKPLVSLTQYVGTASGLWNLSCISPDEIYMKKGTIVQFKNTLYNCYLSSNFDTPSNENFQNSWALNCINENTQNTLWKADKGLFFVEKTFKS</sequence>
<dbReference type="VEuPathDB" id="TrichDB:TRFO_04724"/>
<dbReference type="RefSeq" id="XP_068362249.1">
    <property type="nucleotide sequence ID" value="XM_068492067.1"/>
</dbReference>
<dbReference type="InterPro" id="IPR036300">
    <property type="entry name" value="MIR_dom_sf"/>
</dbReference>
<dbReference type="GeneID" id="94826771"/>
<proteinExistence type="predicted"/>
<name>A0A1J4KCG4_9EUKA</name>
<evidence type="ECO:0008006" key="4">
    <source>
        <dbReference type="Google" id="ProtNLM"/>
    </source>
</evidence>
<dbReference type="Proteomes" id="UP000179807">
    <property type="component" value="Unassembled WGS sequence"/>
</dbReference>
<dbReference type="SUPFAM" id="SSF82109">
    <property type="entry name" value="MIR domain"/>
    <property type="match status" value="1"/>
</dbReference>
<accession>A0A1J4KCG4</accession>
<comment type="caution">
    <text evidence="2">The sequence shown here is derived from an EMBL/GenBank/DDBJ whole genome shotgun (WGS) entry which is preliminary data.</text>
</comment>
<gene>
    <name evidence="2" type="ORF">TRFO_04724</name>
</gene>
<feature type="chain" id="PRO_5012972673" description="MIR domain-containing protein" evidence="1">
    <location>
        <begin position="17"/>
        <end position="195"/>
    </location>
</feature>
<evidence type="ECO:0000313" key="3">
    <source>
        <dbReference type="Proteomes" id="UP000179807"/>
    </source>
</evidence>
<feature type="signal peptide" evidence="1">
    <location>
        <begin position="1"/>
        <end position="16"/>
    </location>
</feature>
<reference evidence="2" key="1">
    <citation type="submission" date="2016-10" db="EMBL/GenBank/DDBJ databases">
        <authorList>
            <person name="Benchimol M."/>
            <person name="Almeida L.G."/>
            <person name="Vasconcelos A.T."/>
            <person name="Perreira-Neves A."/>
            <person name="Rosa I.A."/>
            <person name="Tasca T."/>
            <person name="Bogo M.R."/>
            <person name="de Souza W."/>
        </authorList>
    </citation>
    <scope>NUCLEOTIDE SEQUENCE [LARGE SCALE GENOMIC DNA]</scope>
    <source>
        <strain evidence="2">K</strain>
    </source>
</reference>
<keyword evidence="1" id="KW-0732">Signal</keyword>
<protein>
    <recommendedName>
        <fullName evidence="4">MIR domain-containing protein</fullName>
    </recommendedName>
</protein>
<dbReference type="EMBL" id="MLAK01000649">
    <property type="protein sequence ID" value="OHT09113.1"/>
    <property type="molecule type" value="Genomic_DNA"/>
</dbReference>
<evidence type="ECO:0000313" key="2">
    <source>
        <dbReference type="EMBL" id="OHT09113.1"/>
    </source>
</evidence>
<evidence type="ECO:0000256" key="1">
    <source>
        <dbReference type="SAM" id="SignalP"/>
    </source>
</evidence>